<name>A0A1Q2D529_9ENTE</name>
<protein>
    <submittedName>
        <fullName evidence="3">Uncharacterized protein</fullName>
    </submittedName>
</protein>
<dbReference type="PANTHER" id="PTHR35527:SF2">
    <property type="entry name" value="HYDROLASE"/>
    <property type="match status" value="1"/>
</dbReference>
<dbReference type="RefSeq" id="WP_077275476.1">
    <property type="nucleotide sequence ID" value="NZ_CP019609.1"/>
</dbReference>
<dbReference type="Gene3D" id="3.60.60.10">
    <property type="entry name" value="Penicillin V Acylase, Chain A"/>
    <property type="match status" value="1"/>
</dbReference>
<proteinExistence type="inferred from homology"/>
<dbReference type="OrthoDB" id="9794717at2"/>
<dbReference type="AlphaFoldDB" id="A0A1Q2D529"/>
<dbReference type="Pfam" id="PF02275">
    <property type="entry name" value="CBAH"/>
    <property type="match status" value="1"/>
</dbReference>
<dbReference type="STRING" id="633807.BW732_03460"/>
<dbReference type="SUPFAM" id="SSF56235">
    <property type="entry name" value="N-terminal nucleophile aminohydrolases (Ntn hydrolases)"/>
    <property type="match status" value="1"/>
</dbReference>
<reference evidence="3 4" key="1">
    <citation type="journal article" date="2010" name="Int. J. Syst. Evol. Microbiol.">
        <title>Vagococcus penaei sp. nov., isolated from spoilage microbiota of cooked shrimp (Penaeus vannamei).</title>
        <authorList>
            <person name="Jaffres E."/>
            <person name="Prevost H."/>
            <person name="Rossero A."/>
            <person name="Joffraud J.J."/>
            <person name="Dousset X."/>
        </authorList>
    </citation>
    <scope>NUCLEOTIDE SEQUENCE [LARGE SCALE GENOMIC DNA]</scope>
    <source>
        <strain evidence="3 4">CD276</strain>
    </source>
</reference>
<sequence length="337" mass="37842">MCTNAAIQSQEGHFYWARTMDFPMNFFDNNGVLKYFGKKEPIQFVTEKITPSYDFIGMGLGDGNLTVMDGINSEGLVGGLFYFEEFTTATESELAKKNKKPVAINEMVTYFLAQCRTIGDVAYLASQLAVIDKTTTGQPGSAPLHLTFMDTTGESVILEPDHNGEFTIHRNVTHTMTNSPTYDWHVTNLRNYVNLSGFTIDQLELGDLIIKDIESGSGLLGLPGDYTSPSRFIKITLLTHLMDQPEDKTALKDLYRVFNSVIIPKGIEKNTPTISDYTSYWIGYNIEKREFIMSQEGSLSFSCDNLDSIRKHFKGKTGELPFTSEETFKTLTKHRAS</sequence>
<dbReference type="EMBL" id="CP019609">
    <property type="protein sequence ID" value="AQP53385.1"/>
    <property type="molecule type" value="Genomic_DNA"/>
</dbReference>
<dbReference type="PANTHER" id="PTHR35527">
    <property type="entry name" value="CHOLOYLGLYCINE HYDROLASE"/>
    <property type="match status" value="1"/>
</dbReference>
<dbReference type="KEGG" id="vpi:BW732_03460"/>
<keyword evidence="4" id="KW-1185">Reference proteome</keyword>
<accession>A0A1Q2D529</accession>
<dbReference type="GO" id="GO:0016787">
    <property type="term" value="F:hydrolase activity"/>
    <property type="evidence" value="ECO:0007669"/>
    <property type="project" value="UniProtKB-KW"/>
</dbReference>
<dbReference type="InterPro" id="IPR029132">
    <property type="entry name" value="CBAH/NAAA_C"/>
</dbReference>
<organism evidence="3 4">
    <name type="scientific">Vagococcus penaei</name>
    <dbReference type="NCBI Taxonomy" id="633807"/>
    <lineage>
        <taxon>Bacteria</taxon>
        <taxon>Bacillati</taxon>
        <taxon>Bacillota</taxon>
        <taxon>Bacilli</taxon>
        <taxon>Lactobacillales</taxon>
        <taxon>Enterococcaceae</taxon>
        <taxon>Vagococcus</taxon>
    </lineage>
</organism>
<evidence type="ECO:0000313" key="3">
    <source>
        <dbReference type="EMBL" id="AQP53385.1"/>
    </source>
</evidence>
<evidence type="ECO:0000256" key="2">
    <source>
        <dbReference type="ARBA" id="ARBA00022801"/>
    </source>
</evidence>
<evidence type="ECO:0000313" key="4">
    <source>
        <dbReference type="Proteomes" id="UP000188246"/>
    </source>
</evidence>
<dbReference type="InterPro" id="IPR029055">
    <property type="entry name" value="Ntn_hydrolases_N"/>
</dbReference>
<evidence type="ECO:0000256" key="1">
    <source>
        <dbReference type="ARBA" id="ARBA00006625"/>
    </source>
</evidence>
<gene>
    <name evidence="3" type="ORF">BW732_03460</name>
</gene>
<dbReference type="InterPro" id="IPR052193">
    <property type="entry name" value="Peptidase_C59"/>
</dbReference>
<keyword evidence="2" id="KW-0378">Hydrolase</keyword>
<comment type="similarity">
    <text evidence="1">Belongs to the peptidase C59 family.</text>
</comment>
<dbReference type="Proteomes" id="UP000188246">
    <property type="component" value="Chromosome"/>
</dbReference>